<evidence type="ECO:0000256" key="4">
    <source>
        <dbReference type="ARBA" id="ARBA00022989"/>
    </source>
</evidence>
<dbReference type="PANTHER" id="PTHR42709:SF6">
    <property type="entry name" value="UNDECAPRENYL PHOSPHATE TRANSPORTER A"/>
    <property type="match status" value="1"/>
</dbReference>
<evidence type="ECO:0000259" key="7">
    <source>
        <dbReference type="Pfam" id="PF09335"/>
    </source>
</evidence>
<protein>
    <submittedName>
        <fullName evidence="8">Membrane protein DedA, SNARE-associated domain</fullName>
    </submittedName>
</protein>
<keyword evidence="5 6" id="KW-0472">Membrane</keyword>
<dbReference type="Pfam" id="PF09335">
    <property type="entry name" value="VTT_dom"/>
    <property type="match status" value="1"/>
</dbReference>
<sequence>MDTFVQSLMQNLGVFGIALLMFLENIFPPIPSELIMPLAGYQAASGEHSLVAVILAGTAGALVGILPWYYLGRAFGEKRIVALADRFGRWLTMTAEDVEAADRWFRRYGIWAVFLGRLVPTVRTLISVPAGLSRMPLPTFLLFSALGTLIWTTGLTMAGYLLASQYERVNDYVGPVSNIVIAAVVVLYLYRVITFKPRPRSRPIDLQSDEMGDHRA</sequence>
<dbReference type="EMBL" id="FNIT01000001">
    <property type="protein sequence ID" value="SDN55350.1"/>
    <property type="molecule type" value="Genomic_DNA"/>
</dbReference>
<dbReference type="InterPro" id="IPR032816">
    <property type="entry name" value="VTT_dom"/>
</dbReference>
<keyword evidence="9" id="KW-1185">Reference proteome</keyword>
<dbReference type="OrthoDB" id="9813426at2"/>
<feature type="transmembrane region" description="Helical" evidence="6">
    <location>
        <begin position="140"/>
        <end position="163"/>
    </location>
</feature>
<keyword evidence="4 6" id="KW-1133">Transmembrane helix</keyword>
<feature type="domain" description="VTT" evidence="7">
    <location>
        <begin position="30"/>
        <end position="160"/>
    </location>
</feature>
<evidence type="ECO:0000256" key="3">
    <source>
        <dbReference type="ARBA" id="ARBA00022692"/>
    </source>
</evidence>
<dbReference type="Proteomes" id="UP000198793">
    <property type="component" value="Unassembled WGS sequence"/>
</dbReference>
<proteinExistence type="predicted"/>
<accession>A0A1H0CBT8</accession>
<feature type="transmembrane region" description="Helical" evidence="6">
    <location>
        <begin position="50"/>
        <end position="71"/>
    </location>
</feature>
<feature type="transmembrane region" description="Helical" evidence="6">
    <location>
        <begin position="12"/>
        <end position="30"/>
    </location>
</feature>
<dbReference type="AlphaFoldDB" id="A0A1H0CBT8"/>
<organism evidence="8 9">
    <name type="scientific">Aureimonas jatrophae</name>
    <dbReference type="NCBI Taxonomy" id="1166073"/>
    <lineage>
        <taxon>Bacteria</taxon>
        <taxon>Pseudomonadati</taxon>
        <taxon>Pseudomonadota</taxon>
        <taxon>Alphaproteobacteria</taxon>
        <taxon>Hyphomicrobiales</taxon>
        <taxon>Aurantimonadaceae</taxon>
        <taxon>Aureimonas</taxon>
    </lineage>
</organism>
<gene>
    <name evidence="8" type="ORF">SAMN05192530_101235</name>
</gene>
<name>A0A1H0CBT8_9HYPH</name>
<evidence type="ECO:0000256" key="5">
    <source>
        <dbReference type="ARBA" id="ARBA00023136"/>
    </source>
</evidence>
<comment type="subcellular location">
    <subcellularLocation>
        <location evidence="1">Cell membrane</location>
        <topology evidence="1">Multi-pass membrane protein</topology>
    </subcellularLocation>
</comment>
<evidence type="ECO:0000256" key="1">
    <source>
        <dbReference type="ARBA" id="ARBA00004651"/>
    </source>
</evidence>
<dbReference type="STRING" id="1166073.SAMN05192530_101235"/>
<keyword evidence="3 6" id="KW-0812">Transmembrane</keyword>
<dbReference type="GO" id="GO:0005886">
    <property type="term" value="C:plasma membrane"/>
    <property type="evidence" value="ECO:0007669"/>
    <property type="project" value="UniProtKB-SubCell"/>
</dbReference>
<evidence type="ECO:0000313" key="9">
    <source>
        <dbReference type="Proteomes" id="UP000198793"/>
    </source>
</evidence>
<evidence type="ECO:0000313" key="8">
    <source>
        <dbReference type="EMBL" id="SDN55350.1"/>
    </source>
</evidence>
<dbReference type="PANTHER" id="PTHR42709">
    <property type="entry name" value="ALKALINE PHOSPHATASE LIKE PROTEIN"/>
    <property type="match status" value="1"/>
</dbReference>
<dbReference type="InterPro" id="IPR051311">
    <property type="entry name" value="DedA_domain"/>
</dbReference>
<reference evidence="8 9" key="1">
    <citation type="submission" date="2016-10" db="EMBL/GenBank/DDBJ databases">
        <authorList>
            <person name="de Groot N.N."/>
        </authorList>
    </citation>
    <scope>NUCLEOTIDE SEQUENCE [LARGE SCALE GENOMIC DNA]</scope>
    <source>
        <strain evidence="9">L7-484,KACC 16230,DSM 25025</strain>
    </source>
</reference>
<keyword evidence="2" id="KW-1003">Cell membrane</keyword>
<dbReference type="RefSeq" id="WP_090667666.1">
    <property type="nucleotide sequence ID" value="NZ_FNIT01000001.1"/>
</dbReference>
<evidence type="ECO:0000256" key="2">
    <source>
        <dbReference type="ARBA" id="ARBA00022475"/>
    </source>
</evidence>
<feature type="transmembrane region" description="Helical" evidence="6">
    <location>
        <begin position="175"/>
        <end position="193"/>
    </location>
</feature>
<evidence type="ECO:0000256" key="6">
    <source>
        <dbReference type="SAM" id="Phobius"/>
    </source>
</evidence>